<proteinExistence type="predicted"/>
<reference evidence="2 3" key="1">
    <citation type="submission" date="2017-02" db="EMBL/GenBank/DDBJ databases">
        <authorList>
            <person name="Peterson S.W."/>
        </authorList>
    </citation>
    <scope>NUCLEOTIDE SEQUENCE [LARGE SCALE GENOMIC DNA]</scope>
    <source>
        <strain evidence="2 3">ATCC 43324</strain>
    </source>
</reference>
<organism evidence="2 3">
    <name type="scientific">Segatella oulorum</name>
    <dbReference type="NCBI Taxonomy" id="28136"/>
    <lineage>
        <taxon>Bacteria</taxon>
        <taxon>Pseudomonadati</taxon>
        <taxon>Bacteroidota</taxon>
        <taxon>Bacteroidia</taxon>
        <taxon>Bacteroidales</taxon>
        <taxon>Prevotellaceae</taxon>
        <taxon>Segatella</taxon>
    </lineage>
</organism>
<dbReference type="SUPFAM" id="SSF51261">
    <property type="entry name" value="Duplicated hybrid motif"/>
    <property type="match status" value="1"/>
</dbReference>
<sequence>MARIIITSPQAVGSVEIEAKERKCTKECEQCFEYADPVDNPRLNNQSNNVNKNRFHRVKRYNKKHPKGYYHTGVDILASVGTPLKSMLCGIVVEARDTKGDLGIVVTVKSKDKDGIDIWIKYCHLQSFSVSKNTKVMHGEIIGLTGNTGNARNILSQYRYVHIEASRDGIFYGGKKKSRSRTVYEN</sequence>
<protein>
    <submittedName>
        <fullName evidence="2">Peptidase family M23</fullName>
    </submittedName>
</protein>
<dbReference type="InterPro" id="IPR011055">
    <property type="entry name" value="Dup_hybrid_motif"/>
</dbReference>
<dbReference type="InterPro" id="IPR050570">
    <property type="entry name" value="Cell_wall_metabolism_enzyme"/>
</dbReference>
<evidence type="ECO:0000313" key="2">
    <source>
        <dbReference type="EMBL" id="SJZ95670.1"/>
    </source>
</evidence>
<accession>A0A1T4PVT5</accession>
<dbReference type="Gene3D" id="2.70.70.10">
    <property type="entry name" value="Glucose Permease (Domain IIA)"/>
    <property type="match status" value="1"/>
</dbReference>
<dbReference type="PANTHER" id="PTHR21666:SF270">
    <property type="entry name" value="MUREIN HYDROLASE ACTIVATOR ENVC"/>
    <property type="match status" value="1"/>
</dbReference>
<dbReference type="Pfam" id="PF01551">
    <property type="entry name" value="Peptidase_M23"/>
    <property type="match status" value="1"/>
</dbReference>
<dbReference type="InterPro" id="IPR016047">
    <property type="entry name" value="M23ase_b-sheet_dom"/>
</dbReference>
<dbReference type="EMBL" id="FUXK01000017">
    <property type="protein sequence ID" value="SJZ95670.1"/>
    <property type="molecule type" value="Genomic_DNA"/>
</dbReference>
<dbReference type="PANTHER" id="PTHR21666">
    <property type="entry name" value="PEPTIDASE-RELATED"/>
    <property type="match status" value="1"/>
</dbReference>
<evidence type="ECO:0000313" key="3">
    <source>
        <dbReference type="Proteomes" id="UP000190065"/>
    </source>
</evidence>
<dbReference type="GO" id="GO:0004222">
    <property type="term" value="F:metalloendopeptidase activity"/>
    <property type="evidence" value="ECO:0007669"/>
    <property type="project" value="TreeGrafter"/>
</dbReference>
<dbReference type="STRING" id="28136.SAMN02745202_01590"/>
<name>A0A1T4PVT5_9BACT</name>
<evidence type="ECO:0000259" key="1">
    <source>
        <dbReference type="Pfam" id="PF01551"/>
    </source>
</evidence>
<dbReference type="CDD" id="cd12797">
    <property type="entry name" value="M23_peptidase"/>
    <property type="match status" value="1"/>
</dbReference>
<feature type="domain" description="M23ase beta-sheet core" evidence="1">
    <location>
        <begin position="70"/>
        <end position="167"/>
    </location>
</feature>
<dbReference type="Proteomes" id="UP000190065">
    <property type="component" value="Unassembled WGS sequence"/>
</dbReference>
<dbReference type="AlphaFoldDB" id="A0A1T4PVT5"/>
<dbReference type="RefSeq" id="WP_025070259.1">
    <property type="nucleotide sequence ID" value="NZ_FUXK01000017.1"/>
</dbReference>
<gene>
    <name evidence="2" type="ORF">SAMN02745202_01590</name>
</gene>